<dbReference type="RefSeq" id="XP_024688951.1">
    <property type="nucleotide sequence ID" value="XM_024833924.1"/>
</dbReference>
<evidence type="ECO:0008006" key="4">
    <source>
        <dbReference type="Google" id="ProtNLM"/>
    </source>
</evidence>
<comment type="caution">
    <text evidence="2">The sequence shown here is derived from an EMBL/GenBank/DDBJ whole genome shotgun (WGS) entry which is preliminary data.</text>
</comment>
<dbReference type="GeneID" id="36541448"/>
<dbReference type="Proteomes" id="UP000234254">
    <property type="component" value="Unassembled WGS sequence"/>
</dbReference>
<dbReference type="PANTHER" id="PTHR33973">
    <property type="entry name" value="OS07G0153300 PROTEIN"/>
    <property type="match status" value="1"/>
</dbReference>
<feature type="transmembrane region" description="Helical" evidence="1">
    <location>
        <begin position="554"/>
        <end position="574"/>
    </location>
</feature>
<name>A0A2I1CRW5_ASPC2</name>
<dbReference type="AlphaFoldDB" id="A0A2I1CRW5"/>
<organism evidence="2 3">
    <name type="scientific">Aspergillus campestris (strain IBT 28561)</name>
    <dbReference type="NCBI Taxonomy" id="1392248"/>
    <lineage>
        <taxon>Eukaryota</taxon>
        <taxon>Fungi</taxon>
        <taxon>Dikarya</taxon>
        <taxon>Ascomycota</taxon>
        <taxon>Pezizomycotina</taxon>
        <taxon>Eurotiomycetes</taxon>
        <taxon>Eurotiomycetidae</taxon>
        <taxon>Eurotiales</taxon>
        <taxon>Aspergillaceae</taxon>
        <taxon>Aspergillus</taxon>
        <taxon>Aspergillus subgen. Circumdati</taxon>
    </lineage>
</organism>
<keyword evidence="1" id="KW-0472">Membrane</keyword>
<evidence type="ECO:0000256" key="1">
    <source>
        <dbReference type="SAM" id="Phobius"/>
    </source>
</evidence>
<dbReference type="OrthoDB" id="3340520at2759"/>
<keyword evidence="1" id="KW-1133">Transmembrane helix</keyword>
<dbReference type="PANTHER" id="PTHR33973:SF4">
    <property type="entry name" value="OS07G0153300 PROTEIN"/>
    <property type="match status" value="1"/>
</dbReference>
<evidence type="ECO:0000313" key="2">
    <source>
        <dbReference type="EMBL" id="PKY00357.1"/>
    </source>
</evidence>
<dbReference type="EMBL" id="MSFM01000015">
    <property type="protein sequence ID" value="PKY00357.1"/>
    <property type="molecule type" value="Genomic_DNA"/>
</dbReference>
<dbReference type="InterPro" id="IPR010775">
    <property type="entry name" value="DUF1365"/>
</dbReference>
<keyword evidence="3" id="KW-1185">Reference proteome</keyword>
<reference evidence="2" key="1">
    <citation type="submission" date="2016-12" db="EMBL/GenBank/DDBJ databases">
        <title>The genomes of Aspergillus section Nigri reveals drivers in fungal speciation.</title>
        <authorList>
            <consortium name="DOE Joint Genome Institute"/>
            <person name="Vesth T.C."/>
            <person name="Nybo J."/>
            <person name="Theobald S."/>
            <person name="Brandl J."/>
            <person name="Frisvad J.C."/>
            <person name="Nielsen K.F."/>
            <person name="Lyhne E.K."/>
            <person name="Kogle M.E."/>
            <person name="Kuo A."/>
            <person name="Riley R."/>
            <person name="Clum A."/>
            <person name="Nolan M."/>
            <person name="Lipzen A."/>
            <person name="Salamov A."/>
            <person name="Henrissat B."/>
            <person name="Wiebenga A."/>
            <person name="De vries R.P."/>
            <person name="Grigoriev I.V."/>
            <person name="Mortensen U.H."/>
            <person name="Andersen M.R."/>
            <person name="Baker S.E."/>
        </authorList>
    </citation>
    <scope>NUCLEOTIDE SEQUENCE</scope>
    <source>
        <strain evidence="2">IBT 28561</strain>
    </source>
</reference>
<keyword evidence="1" id="KW-0812">Transmembrane</keyword>
<proteinExistence type="predicted"/>
<gene>
    <name evidence="2" type="ORF">P168DRAFT_244318</name>
</gene>
<feature type="transmembrane region" description="Helical" evidence="1">
    <location>
        <begin position="6"/>
        <end position="24"/>
    </location>
</feature>
<accession>A0A2I1CRW5</accession>
<sequence>MVVIPITIAVGLTTIIGTALFWLLQTAFFRRKWLPASDLGALQGNEWLGKPLLFPTKLSHSRMFPERYNYTYNYFLVGVPIGLRGRVGSVLSIDMAQPAPDDANKPTQSTKCWFKIDQRYYLEPGNHPQGLEGKLHRYLRSRGEDPERWPYAYMISIPKFLWFTRNAVSWWLLYSPTRELDAMVMEVNNSFGERKTIFMRLEGGSATNEAHKITTINNTEGPPNANFTPSISKYKMYKGNWDKDFFLSPFEKVEGYFTTTCSDPCNPHSGTKGPLHTNTTLYAPDGRPKIISRVYSWGNPLDPLSASPWSLIRFICGWGYIGALSKQRIIYEALRVRLRGNLAYLRKPEVKKTNIPREETSIERSLESFFRLFLAHAVARYPSPLTVLYHPSKSHWLVSETFHSRGVSRELPEPGDTPTVTVRVQGPSFYTSIMQYEDASVGIDTELSHFPVPAEQHSQRLWASNPTQLQEIAASTKLGYTATTNARLDWKTRVRQVLIRWLRKTPKPTFMDTFVYGHLQPSQQRGYQVALLRHLLAERFALGSHGLLRLYEHMASIAVAWVVLVLPIIATGGFSLEKTQIAANAGVIVFAGWAHLRNSL</sequence>
<dbReference type="Pfam" id="PF07103">
    <property type="entry name" value="DUF1365"/>
    <property type="match status" value="1"/>
</dbReference>
<dbReference type="VEuPathDB" id="FungiDB:P168DRAFT_244318"/>
<evidence type="ECO:0000313" key="3">
    <source>
        <dbReference type="Proteomes" id="UP000234254"/>
    </source>
</evidence>
<protein>
    <recommendedName>
        <fullName evidence="4">DUF1365-domain-containing protein</fullName>
    </recommendedName>
</protein>